<evidence type="ECO:0000256" key="1">
    <source>
        <dbReference type="SAM" id="MobiDB-lite"/>
    </source>
</evidence>
<name>A0A9Q4B5N3_SALAG</name>
<dbReference type="Proteomes" id="UP001057753">
    <property type="component" value="Unassembled WGS sequence"/>
</dbReference>
<feature type="region of interest" description="Disordered" evidence="1">
    <location>
        <begin position="27"/>
        <end position="91"/>
    </location>
</feature>
<dbReference type="PROSITE" id="PS51257">
    <property type="entry name" value="PROKAR_LIPOPROTEIN"/>
    <property type="match status" value="1"/>
</dbReference>
<dbReference type="AlphaFoldDB" id="A0A9Q4B5N3"/>
<feature type="compositionally biased region" description="Acidic residues" evidence="1">
    <location>
        <begin position="46"/>
        <end position="57"/>
    </location>
</feature>
<organism evidence="3 4">
    <name type="scientific">Salipaludibacillus agaradhaerens</name>
    <name type="common">Bacillus agaradhaerens</name>
    <dbReference type="NCBI Taxonomy" id="76935"/>
    <lineage>
        <taxon>Bacteria</taxon>
        <taxon>Bacillati</taxon>
        <taxon>Bacillota</taxon>
        <taxon>Bacilli</taxon>
        <taxon>Bacillales</taxon>
        <taxon>Bacillaceae</taxon>
    </lineage>
</organism>
<comment type="caution">
    <text evidence="3">The sequence shown here is derived from an EMBL/GenBank/DDBJ whole genome shotgun (WGS) entry which is preliminary data.</text>
</comment>
<feature type="signal peptide" evidence="2">
    <location>
        <begin position="1"/>
        <end position="25"/>
    </location>
</feature>
<proteinExistence type="predicted"/>
<accession>A0A9Q4B5N3</accession>
<keyword evidence="4" id="KW-1185">Reference proteome</keyword>
<feature type="chain" id="PRO_5040483685" description="Lipoprotein" evidence="2">
    <location>
        <begin position="26"/>
        <end position="221"/>
    </location>
</feature>
<evidence type="ECO:0000256" key="2">
    <source>
        <dbReference type="SAM" id="SignalP"/>
    </source>
</evidence>
<dbReference type="RefSeq" id="WP_257823228.1">
    <property type="nucleotide sequence ID" value="NZ_JABXYM010000002.1"/>
</dbReference>
<sequence length="221" mass="24739">MRKYRSYFYCNTVILLLTMFLVACSNNSSEESSNEPSDNTTVEVGSENDDSIDDNEDNNAPNEDSTSNYSDSQPENDAKNDNANETDTLSSYSSKEIEYARVWSQLGPNQDIDELNVQHIPSGSPINPEDETSANYPEDVIQLSGSRSVDGSVTYSGNGDGTINLYNVPLRWDNNETAEVDENFMQEFTEEIIEDTELVQIDTGNDERVIELINKLSNQIE</sequence>
<dbReference type="EMBL" id="JABXYM010000002">
    <property type="protein sequence ID" value="MCR6098846.1"/>
    <property type="molecule type" value="Genomic_DNA"/>
</dbReference>
<gene>
    <name evidence="3" type="ORF">HXA33_20240</name>
</gene>
<feature type="compositionally biased region" description="Polar residues" evidence="1">
    <location>
        <begin position="65"/>
        <end position="75"/>
    </location>
</feature>
<evidence type="ECO:0008006" key="5">
    <source>
        <dbReference type="Google" id="ProtNLM"/>
    </source>
</evidence>
<keyword evidence="2" id="KW-0732">Signal</keyword>
<protein>
    <recommendedName>
        <fullName evidence="5">Lipoprotein</fullName>
    </recommendedName>
</protein>
<evidence type="ECO:0000313" key="3">
    <source>
        <dbReference type="EMBL" id="MCR6098846.1"/>
    </source>
</evidence>
<evidence type="ECO:0000313" key="4">
    <source>
        <dbReference type="Proteomes" id="UP001057753"/>
    </source>
</evidence>
<reference evidence="3" key="1">
    <citation type="submission" date="2020-06" db="EMBL/GenBank/DDBJ databases">
        <title>Insight into the genomes of haloalkaliphilic bacilli from Kenyan soda lakes.</title>
        <authorList>
            <person name="Mwirichia R."/>
            <person name="Villamizar G.C."/>
            <person name="Poehlein A."/>
            <person name="Mugweru J."/>
            <person name="Kipnyargis A."/>
            <person name="Kiplimo D."/>
            <person name="Orwa P."/>
            <person name="Daniel R."/>
        </authorList>
    </citation>
    <scope>NUCLEOTIDE SEQUENCE</scope>
    <source>
        <strain evidence="3">B1096_S55</strain>
    </source>
</reference>